<gene>
    <name evidence="4" type="ORF">GCM10023231_21140</name>
</gene>
<dbReference type="SUPFAM" id="SSF52218">
    <property type="entry name" value="Flavoproteins"/>
    <property type="match status" value="1"/>
</dbReference>
<dbReference type="Gene3D" id="3.40.50.360">
    <property type="match status" value="1"/>
</dbReference>
<accession>A0ABP9BCN4</accession>
<name>A0ABP9BCN4_9SPHI</name>
<evidence type="ECO:0000256" key="2">
    <source>
        <dbReference type="ARBA" id="ARBA00022643"/>
    </source>
</evidence>
<keyword evidence="1" id="KW-0285">Flavoprotein</keyword>
<keyword evidence="5" id="KW-1185">Reference proteome</keyword>
<dbReference type="InterPro" id="IPR029039">
    <property type="entry name" value="Flavoprotein-like_sf"/>
</dbReference>
<evidence type="ECO:0000313" key="5">
    <source>
        <dbReference type="Proteomes" id="UP001501411"/>
    </source>
</evidence>
<evidence type="ECO:0000313" key="4">
    <source>
        <dbReference type="EMBL" id="GAA4792733.1"/>
    </source>
</evidence>
<protein>
    <recommendedName>
        <fullName evidence="3">NADPH-dependent FMN reductase-like domain-containing protein</fullName>
    </recommendedName>
</protein>
<feature type="domain" description="NADPH-dependent FMN reductase-like" evidence="3">
    <location>
        <begin position="1"/>
        <end position="154"/>
    </location>
</feature>
<sequence length="195" mass="21697">MKALILLTTLKKDSRSNTETLVEFLIPYLKAEKIETEIVKTVVHTVLPGTYTNMGEEDEWPEIYKKLVAADMIIFATPIWWGTHSSETQKVIERLDEVHDIVMSGKASPLADKVVGIVITGDSDGSQHIIGTISNFINGIGMFVPPYGTLSVQAEEQAKESNTPKEDLMKKYEMEYADTAQTMAKQLARFASLLS</sequence>
<proteinExistence type="predicted"/>
<organism evidence="4 5">
    <name type="scientific">Olivibacter ginsenosidimutans</name>
    <dbReference type="NCBI Taxonomy" id="1176537"/>
    <lineage>
        <taxon>Bacteria</taxon>
        <taxon>Pseudomonadati</taxon>
        <taxon>Bacteroidota</taxon>
        <taxon>Sphingobacteriia</taxon>
        <taxon>Sphingobacteriales</taxon>
        <taxon>Sphingobacteriaceae</taxon>
        <taxon>Olivibacter</taxon>
    </lineage>
</organism>
<dbReference type="RefSeq" id="WP_345231743.1">
    <property type="nucleotide sequence ID" value="NZ_BAABIQ010000033.1"/>
</dbReference>
<dbReference type="PANTHER" id="PTHR43278:SF4">
    <property type="entry name" value="NAD(P)H-DEPENDENT FMN-CONTAINING OXIDOREDUCTASE YWQN-RELATED"/>
    <property type="match status" value="1"/>
</dbReference>
<evidence type="ECO:0000259" key="3">
    <source>
        <dbReference type="Pfam" id="PF03358"/>
    </source>
</evidence>
<dbReference type="PANTHER" id="PTHR43278">
    <property type="entry name" value="NAD(P)H-DEPENDENT FMN-CONTAINING OXIDOREDUCTASE YWQN-RELATED"/>
    <property type="match status" value="1"/>
</dbReference>
<comment type="caution">
    <text evidence="4">The sequence shown here is derived from an EMBL/GenBank/DDBJ whole genome shotgun (WGS) entry which is preliminary data.</text>
</comment>
<evidence type="ECO:0000256" key="1">
    <source>
        <dbReference type="ARBA" id="ARBA00022630"/>
    </source>
</evidence>
<dbReference type="Proteomes" id="UP001501411">
    <property type="component" value="Unassembled WGS sequence"/>
</dbReference>
<dbReference type="Pfam" id="PF03358">
    <property type="entry name" value="FMN_red"/>
    <property type="match status" value="1"/>
</dbReference>
<dbReference type="EMBL" id="BAABIQ010000033">
    <property type="protein sequence ID" value="GAA4792733.1"/>
    <property type="molecule type" value="Genomic_DNA"/>
</dbReference>
<reference evidence="5" key="1">
    <citation type="journal article" date="2019" name="Int. J. Syst. Evol. Microbiol.">
        <title>The Global Catalogue of Microorganisms (GCM) 10K type strain sequencing project: providing services to taxonomists for standard genome sequencing and annotation.</title>
        <authorList>
            <consortium name="The Broad Institute Genomics Platform"/>
            <consortium name="The Broad Institute Genome Sequencing Center for Infectious Disease"/>
            <person name="Wu L."/>
            <person name="Ma J."/>
        </authorList>
    </citation>
    <scope>NUCLEOTIDE SEQUENCE [LARGE SCALE GENOMIC DNA]</scope>
    <source>
        <strain evidence="5">JCM 18200</strain>
    </source>
</reference>
<dbReference type="InterPro" id="IPR051796">
    <property type="entry name" value="ISF_SsuE-like"/>
</dbReference>
<keyword evidence="2" id="KW-0288">FMN</keyword>
<dbReference type="InterPro" id="IPR005025">
    <property type="entry name" value="FMN_Rdtase-like_dom"/>
</dbReference>